<feature type="domain" description="Small ribosomal subunit protein uS10" evidence="5">
    <location>
        <begin position="19"/>
        <end position="111"/>
    </location>
</feature>
<dbReference type="InterPro" id="IPR001848">
    <property type="entry name" value="Ribosomal_uS10"/>
</dbReference>
<comment type="function">
    <text evidence="4">Involved in the binding of tRNA to the ribosomes.</text>
</comment>
<keyword evidence="2 4" id="KW-0689">Ribosomal protein</keyword>
<proteinExistence type="inferred from homology"/>
<evidence type="ECO:0000256" key="1">
    <source>
        <dbReference type="ARBA" id="ARBA00007102"/>
    </source>
</evidence>
<gene>
    <name evidence="4" type="primary">rps10</name>
    <name evidence="6" type="ORF">SAMN04488065_0176</name>
</gene>
<dbReference type="GO" id="GO:1990904">
    <property type="term" value="C:ribonucleoprotein complex"/>
    <property type="evidence" value="ECO:0007669"/>
    <property type="project" value="UniProtKB-KW"/>
</dbReference>
<dbReference type="GO" id="GO:0006412">
    <property type="term" value="P:translation"/>
    <property type="evidence" value="ECO:0007669"/>
    <property type="project" value="UniProtKB-UniRule"/>
</dbReference>
<comment type="subunit">
    <text evidence="4">Part of the 30S ribosomal subunit.</text>
</comment>
<dbReference type="InterPro" id="IPR027486">
    <property type="entry name" value="Ribosomal_uS10_dom"/>
</dbReference>
<evidence type="ECO:0000256" key="3">
    <source>
        <dbReference type="ARBA" id="ARBA00023274"/>
    </source>
</evidence>
<evidence type="ECO:0000313" key="7">
    <source>
        <dbReference type="Proteomes" id="UP000236755"/>
    </source>
</evidence>
<dbReference type="GO" id="GO:0005840">
    <property type="term" value="C:ribosome"/>
    <property type="evidence" value="ECO:0007669"/>
    <property type="project" value="UniProtKB-KW"/>
</dbReference>
<dbReference type="Gene3D" id="3.30.70.600">
    <property type="entry name" value="Ribosomal protein S10 domain"/>
    <property type="match status" value="1"/>
</dbReference>
<dbReference type="SMART" id="SM01403">
    <property type="entry name" value="Ribosomal_S10"/>
    <property type="match status" value="1"/>
</dbReference>
<dbReference type="STRING" id="555874.SAMN04488065_0176"/>
<reference evidence="6 7" key="1">
    <citation type="submission" date="2016-10" db="EMBL/GenBank/DDBJ databases">
        <authorList>
            <person name="de Groot N.N."/>
        </authorList>
    </citation>
    <scope>NUCLEOTIDE SEQUENCE [LARGE SCALE GENOMIC DNA]</scope>
    <source>
        <strain evidence="6 7">CGMCC 1.8712</strain>
    </source>
</reference>
<dbReference type="SUPFAM" id="SSF54999">
    <property type="entry name" value="Ribosomal protein S10"/>
    <property type="match status" value="1"/>
</dbReference>
<protein>
    <recommendedName>
        <fullName evidence="4">Small ribosomal subunit protein uS10</fullName>
    </recommendedName>
</protein>
<dbReference type="Proteomes" id="UP000236755">
    <property type="component" value="Unassembled WGS sequence"/>
</dbReference>
<name>A0A1H3VSC8_9EURY</name>
<sequence length="123" mass="14110">MCFWASSAQRRVTMAFVTKLSFQSGDRDALESLVGDIKDMVERKGAECKGPHSSQPQRLTVPQYRSLAPGDQFQPWDYTTYTRHMEIHGNDEVAGRVGHMEFPDHVHVEIEVDRKKPLGHRQE</sequence>
<dbReference type="HAMAP" id="MF_00508">
    <property type="entry name" value="Ribosomal_uS10"/>
    <property type="match status" value="1"/>
</dbReference>
<evidence type="ECO:0000256" key="2">
    <source>
        <dbReference type="ARBA" id="ARBA00022980"/>
    </source>
</evidence>
<comment type="similarity">
    <text evidence="1 4">Belongs to the universal ribosomal protein uS10 family.</text>
</comment>
<dbReference type="InterPro" id="IPR036838">
    <property type="entry name" value="Ribosomal_uS10_dom_sf"/>
</dbReference>
<evidence type="ECO:0000259" key="5">
    <source>
        <dbReference type="SMART" id="SM01403"/>
    </source>
</evidence>
<dbReference type="GO" id="GO:0000049">
    <property type="term" value="F:tRNA binding"/>
    <property type="evidence" value="ECO:0007669"/>
    <property type="project" value="UniProtKB-UniRule"/>
</dbReference>
<dbReference type="Pfam" id="PF00338">
    <property type="entry name" value="Ribosomal_S10"/>
    <property type="match status" value="1"/>
</dbReference>
<organism evidence="6 7">
    <name type="scientific">Haloplanus vescus</name>
    <dbReference type="NCBI Taxonomy" id="555874"/>
    <lineage>
        <taxon>Archaea</taxon>
        <taxon>Methanobacteriati</taxon>
        <taxon>Methanobacteriota</taxon>
        <taxon>Stenosarchaea group</taxon>
        <taxon>Halobacteria</taxon>
        <taxon>Halobacteriales</taxon>
        <taxon>Haloferacaceae</taxon>
        <taxon>Haloplanus</taxon>
    </lineage>
</organism>
<keyword evidence="7" id="KW-1185">Reference proteome</keyword>
<keyword evidence="3 4" id="KW-0687">Ribonucleoprotein</keyword>
<evidence type="ECO:0000256" key="4">
    <source>
        <dbReference type="HAMAP-Rule" id="MF_00508"/>
    </source>
</evidence>
<dbReference type="GO" id="GO:0003735">
    <property type="term" value="F:structural constituent of ribosome"/>
    <property type="evidence" value="ECO:0007669"/>
    <property type="project" value="InterPro"/>
</dbReference>
<accession>A0A1H3VSC8</accession>
<evidence type="ECO:0000313" key="6">
    <source>
        <dbReference type="EMBL" id="SDZ77008.1"/>
    </source>
</evidence>
<dbReference type="EMBL" id="FNQT01000001">
    <property type="protein sequence ID" value="SDZ77008.1"/>
    <property type="molecule type" value="Genomic_DNA"/>
</dbReference>
<dbReference type="AlphaFoldDB" id="A0A1H3VSC8"/>